<accession>A0ABR2KAF5</accession>
<dbReference type="InterPro" id="IPR008979">
    <property type="entry name" value="Galactose-bd-like_sf"/>
</dbReference>
<dbReference type="SMART" id="SM00645">
    <property type="entry name" value="Pept_C1"/>
    <property type="match status" value="1"/>
</dbReference>
<dbReference type="Gene3D" id="2.60.120.260">
    <property type="entry name" value="Galactose-binding domain-like"/>
    <property type="match status" value="1"/>
</dbReference>
<feature type="domain" description="Peptidase C1A papain C-terminal" evidence="2">
    <location>
        <begin position="508"/>
        <end position="659"/>
    </location>
</feature>
<protein>
    <recommendedName>
        <fullName evidence="2">Peptidase C1A papain C-terminal domain-containing protein</fullName>
    </recommendedName>
</protein>
<evidence type="ECO:0000259" key="2">
    <source>
        <dbReference type="SMART" id="SM00645"/>
    </source>
</evidence>
<organism evidence="3 4">
    <name type="scientific">Tritrichomonas musculus</name>
    <dbReference type="NCBI Taxonomy" id="1915356"/>
    <lineage>
        <taxon>Eukaryota</taxon>
        <taxon>Metamonada</taxon>
        <taxon>Parabasalia</taxon>
        <taxon>Tritrichomonadida</taxon>
        <taxon>Tritrichomonadidae</taxon>
        <taxon>Tritrichomonas</taxon>
    </lineage>
</organism>
<dbReference type="InterPro" id="IPR039417">
    <property type="entry name" value="Peptidase_C1A_papain-like"/>
</dbReference>
<proteinExistence type="inferred from homology"/>
<dbReference type="EMBL" id="JAPFFF010000006">
    <property type="protein sequence ID" value="KAK8888105.1"/>
    <property type="molecule type" value="Genomic_DNA"/>
</dbReference>
<gene>
    <name evidence="3" type="ORF">M9Y10_039166</name>
</gene>
<dbReference type="CDD" id="cd02248">
    <property type="entry name" value="Peptidase_C1A"/>
    <property type="match status" value="1"/>
</dbReference>
<comment type="caution">
    <text evidence="3">The sequence shown here is derived from an EMBL/GenBank/DDBJ whole genome shotgun (WGS) entry which is preliminary data.</text>
</comment>
<dbReference type="Pfam" id="PF00112">
    <property type="entry name" value="Peptidase_C1"/>
    <property type="match status" value="1"/>
</dbReference>
<dbReference type="InterPro" id="IPR011705">
    <property type="entry name" value="BACK"/>
</dbReference>
<dbReference type="Pfam" id="PF07707">
    <property type="entry name" value="BACK"/>
    <property type="match status" value="1"/>
</dbReference>
<dbReference type="PANTHER" id="PTHR12411">
    <property type="entry name" value="CYSTEINE PROTEASE FAMILY C1-RELATED"/>
    <property type="match status" value="1"/>
</dbReference>
<dbReference type="InterPro" id="IPR038765">
    <property type="entry name" value="Papain-like_cys_pep_sf"/>
</dbReference>
<name>A0ABR2KAF5_9EUKA</name>
<evidence type="ECO:0000256" key="1">
    <source>
        <dbReference type="ARBA" id="ARBA00008455"/>
    </source>
</evidence>
<comment type="similarity">
    <text evidence="1">Belongs to the peptidase C1 family.</text>
</comment>
<dbReference type="Gene3D" id="3.90.70.10">
    <property type="entry name" value="Cysteine proteinases"/>
    <property type="match status" value="1"/>
</dbReference>
<dbReference type="Proteomes" id="UP001470230">
    <property type="component" value="Unassembled WGS sequence"/>
</dbReference>
<evidence type="ECO:0000313" key="3">
    <source>
        <dbReference type="EMBL" id="KAK8888105.1"/>
    </source>
</evidence>
<dbReference type="SUPFAM" id="SSF54001">
    <property type="entry name" value="Cysteine proteinases"/>
    <property type="match status" value="1"/>
</dbReference>
<sequence>MNRITLSARGIRSIIYRDNSEFTFVLPNHEEVKCKTVLADFISPIIANHHQNDATFEEFELGIDKNTITGITKNHLEKLIELASGESIELSKTDIVIMKIISVLLGNEELLNLLEDFRHNNFIGDKNNKKSPNNLKLNGIIIEPNEFTVSNILQVLNFYSSRSINSQRAIDFAAKNFEKIDKEQLKKISHHTLESILTSDKLVLENEDSLLNFILSLRNSESKNETQIEQINESIAELLESVNFDYLSEDAFQRFLKEFDVSYMTASLFRQIGHAFKSSQPEKLFEMKNGSLGRFHGIIFYLTNKFGGNVNEKGVISITGESVRNDPGLIPQVAADLFDLQSCFHSRNELGSTLTYDFKDFRVTPTCYSIRTNPWGGKGHYHLMNWDIEGSNDGENWFLLDRRVDERSLDMMNNENTFQCNKILMNKNDANNVGKNEDKIVMSFRYLRIRNTGANSGVTQTLKNVMNVGALEFFGKLKYLYKNRYIISIAYFIKKETLRNRKVPNTSFPDSFDWRDKGIVNPIRDQGYCNSDWATFLAESSNAISTGKLLTYSVQNLIDCVDSCYGCDGGYLTDALNYIITTHNGKFNLESDYPYTGYGGDCKFDQYTQYGSLSDTFVVDINNNSVLASTIISYGPVGTSVNALDWTLAMYSGICLLLI</sequence>
<dbReference type="InterPro" id="IPR000668">
    <property type="entry name" value="Peptidase_C1A_C"/>
</dbReference>
<dbReference type="Gene3D" id="1.25.40.420">
    <property type="match status" value="1"/>
</dbReference>
<dbReference type="SUPFAM" id="SSF49785">
    <property type="entry name" value="Galactose-binding domain-like"/>
    <property type="match status" value="1"/>
</dbReference>
<keyword evidence="4" id="KW-1185">Reference proteome</keyword>
<evidence type="ECO:0000313" key="4">
    <source>
        <dbReference type="Proteomes" id="UP001470230"/>
    </source>
</evidence>
<dbReference type="InterPro" id="IPR013128">
    <property type="entry name" value="Peptidase_C1A"/>
</dbReference>
<reference evidence="3 4" key="1">
    <citation type="submission" date="2024-04" db="EMBL/GenBank/DDBJ databases">
        <title>Tritrichomonas musculus Genome.</title>
        <authorList>
            <person name="Alves-Ferreira E."/>
            <person name="Grigg M."/>
            <person name="Lorenzi H."/>
            <person name="Galac M."/>
        </authorList>
    </citation>
    <scope>NUCLEOTIDE SEQUENCE [LARGE SCALE GENOMIC DNA]</scope>
    <source>
        <strain evidence="3 4">EAF2021</strain>
    </source>
</reference>